<sequence>MSKFDAPQYKKVFSCLVGSGFDLTTKSIKVIKVLCLCIGELEVDEDGGINLDNCNNCAEVYDLGSGSWRVIHLDATLQNVLVFYDPTHGMYNNNDGVFHWHSVRVFHGIIDHWTGLVLSFDMSRELFHMTLMPERYNFETSPFLPFKFCRFSLLRDSLAVNFTFFENCHERRCSTVELWVMKKDFYRVVEAGESFSSYSWSRELTVELPNNTFYASMGFWNENELLLWELSPKRGGESPFLYDIVTKQARGLQELNFLYKESLVSVKGGRGNDSIP</sequence>
<proteinExistence type="predicted"/>
<evidence type="ECO:0000313" key="1">
    <source>
        <dbReference type="EMBL" id="KAH7851429.1"/>
    </source>
</evidence>
<accession>A0ACB7YE47</accession>
<keyword evidence="2" id="KW-1185">Reference proteome</keyword>
<comment type="caution">
    <text evidence="1">The sequence shown here is derived from an EMBL/GenBank/DDBJ whole genome shotgun (WGS) entry which is preliminary data.</text>
</comment>
<gene>
    <name evidence="1" type="ORF">Vadar_011458</name>
</gene>
<dbReference type="EMBL" id="CM037158">
    <property type="protein sequence ID" value="KAH7851429.1"/>
    <property type="molecule type" value="Genomic_DNA"/>
</dbReference>
<protein>
    <submittedName>
        <fullName evidence="1">Uncharacterized protein</fullName>
    </submittedName>
</protein>
<name>A0ACB7YE47_9ERIC</name>
<reference evidence="1 2" key="1">
    <citation type="journal article" date="2021" name="Hortic Res">
        <title>High-quality reference genome and annotation aids understanding of berry development for evergreen blueberry (Vaccinium darrowii).</title>
        <authorList>
            <person name="Yu J."/>
            <person name="Hulse-Kemp A.M."/>
            <person name="Babiker E."/>
            <person name="Staton M."/>
        </authorList>
    </citation>
    <scope>NUCLEOTIDE SEQUENCE [LARGE SCALE GENOMIC DNA]</scope>
    <source>
        <strain evidence="2">cv. NJ 8807/NJ 8810</strain>
        <tissue evidence="1">Young leaf</tissue>
    </source>
</reference>
<organism evidence="1 2">
    <name type="scientific">Vaccinium darrowii</name>
    <dbReference type="NCBI Taxonomy" id="229202"/>
    <lineage>
        <taxon>Eukaryota</taxon>
        <taxon>Viridiplantae</taxon>
        <taxon>Streptophyta</taxon>
        <taxon>Embryophyta</taxon>
        <taxon>Tracheophyta</taxon>
        <taxon>Spermatophyta</taxon>
        <taxon>Magnoliopsida</taxon>
        <taxon>eudicotyledons</taxon>
        <taxon>Gunneridae</taxon>
        <taxon>Pentapetalae</taxon>
        <taxon>asterids</taxon>
        <taxon>Ericales</taxon>
        <taxon>Ericaceae</taxon>
        <taxon>Vaccinioideae</taxon>
        <taxon>Vaccinieae</taxon>
        <taxon>Vaccinium</taxon>
    </lineage>
</organism>
<dbReference type="Proteomes" id="UP000828048">
    <property type="component" value="Chromosome 8"/>
</dbReference>
<evidence type="ECO:0000313" key="2">
    <source>
        <dbReference type="Proteomes" id="UP000828048"/>
    </source>
</evidence>